<dbReference type="InterPro" id="IPR036404">
    <property type="entry name" value="Jacalin-like_lectin_dom_sf"/>
</dbReference>
<dbReference type="GO" id="GO:0030246">
    <property type="term" value="F:carbohydrate binding"/>
    <property type="evidence" value="ECO:0007669"/>
    <property type="project" value="UniProtKB-KW"/>
</dbReference>
<dbReference type="PANTHER" id="PTHR47293:SF66">
    <property type="entry name" value="JACALIN-RELATED LECTIN 11-RELATED"/>
    <property type="match status" value="1"/>
</dbReference>
<evidence type="ECO:0000256" key="3">
    <source>
        <dbReference type="SAM" id="Coils"/>
    </source>
</evidence>
<evidence type="ECO:0000313" key="8">
    <source>
        <dbReference type="Proteomes" id="UP000823749"/>
    </source>
</evidence>
<evidence type="ECO:0000256" key="2">
    <source>
        <dbReference type="ARBA" id="ARBA00022734"/>
    </source>
</evidence>
<feature type="chain" id="PRO_5043764562" description="Jacalin-type lectin domain-containing protein" evidence="5">
    <location>
        <begin position="25"/>
        <end position="911"/>
    </location>
</feature>
<evidence type="ECO:0000313" key="7">
    <source>
        <dbReference type="EMBL" id="KAG5520536.1"/>
    </source>
</evidence>
<feature type="coiled-coil region" evidence="3">
    <location>
        <begin position="317"/>
        <end position="400"/>
    </location>
</feature>
<reference evidence="7" key="1">
    <citation type="submission" date="2020-08" db="EMBL/GenBank/DDBJ databases">
        <title>Plant Genome Project.</title>
        <authorList>
            <person name="Zhang R.-G."/>
        </authorList>
    </citation>
    <scope>NUCLEOTIDE SEQUENCE</scope>
    <source>
        <strain evidence="7">WSP0</strain>
        <tissue evidence="7">Leaf</tissue>
    </source>
</reference>
<feature type="coiled-coil region" evidence="3">
    <location>
        <begin position="65"/>
        <end position="120"/>
    </location>
</feature>
<feature type="coiled-coil region" evidence="3">
    <location>
        <begin position="171"/>
        <end position="209"/>
    </location>
</feature>
<dbReference type="PANTHER" id="PTHR47293">
    <property type="entry name" value="JACALIN-RELATED LECTIN 3"/>
    <property type="match status" value="1"/>
</dbReference>
<dbReference type="InterPro" id="IPR001229">
    <property type="entry name" value="Jacalin-like_lectin_dom"/>
</dbReference>
<organism evidence="7 8">
    <name type="scientific">Rhododendron griersonianum</name>
    <dbReference type="NCBI Taxonomy" id="479676"/>
    <lineage>
        <taxon>Eukaryota</taxon>
        <taxon>Viridiplantae</taxon>
        <taxon>Streptophyta</taxon>
        <taxon>Embryophyta</taxon>
        <taxon>Tracheophyta</taxon>
        <taxon>Spermatophyta</taxon>
        <taxon>Magnoliopsida</taxon>
        <taxon>eudicotyledons</taxon>
        <taxon>Gunneridae</taxon>
        <taxon>Pentapetalae</taxon>
        <taxon>asterids</taxon>
        <taxon>Ericales</taxon>
        <taxon>Ericaceae</taxon>
        <taxon>Ericoideae</taxon>
        <taxon>Rhodoreae</taxon>
        <taxon>Rhododendron</taxon>
    </lineage>
</organism>
<dbReference type="Pfam" id="PF01419">
    <property type="entry name" value="Jacalin"/>
    <property type="match status" value="3"/>
</dbReference>
<dbReference type="SUPFAM" id="SSF51101">
    <property type="entry name" value="Mannose-binding lectins"/>
    <property type="match status" value="3"/>
</dbReference>
<gene>
    <name evidence="7" type="ORF">RHGRI_033198</name>
</gene>
<comment type="caution">
    <text evidence="7">The sequence shown here is derived from an EMBL/GenBank/DDBJ whole genome shotgun (WGS) entry which is preliminary data.</text>
</comment>
<dbReference type="Proteomes" id="UP000823749">
    <property type="component" value="Chromosome 12"/>
</dbReference>
<evidence type="ECO:0000259" key="6">
    <source>
        <dbReference type="PROSITE" id="PS51752"/>
    </source>
</evidence>
<evidence type="ECO:0000256" key="1">
    <source>
        <dbReference type="ARBA" id="ARBA00006568"/>
    </source>
</evidence>
<dbReference type="SMART" id="SM00915">
    <property type="entry name" value="Jacalin"/>
    <property type="match status" value="1"/>
</dbReference>
<keyword evidence="8" id="KW-1185">Reference proteome</keyword>
<protein>
    <recommendedName>
        <fullName evidence="6">Jacalin-type lectin domain-containing protein</fullName>
    </recommendedName>
</protein>
<dbReference type="EMBL" id="JACTNZ010000012">
    <property type="protein sequence ID" value="KAG5520536.1"/>
    <property type="molecule type" value="Genomic_DNA"/>
</dbReference>
<sequence>MLDGPEIWEFLMWVVPLVVSVIQAVRQPIVEDVIHRSVDALCDFVSGELGRLWRFACQKKPQKIEEELKTQIKEVEAENETLREKNGAMEKQVVDLQKIEEDLKTKVKEVEAENQMLIQLITSSIFFKVVDLQKIEEQLKIEKNYIIEVAAKNEVQLKKYIDDLVAKNEVLDKKVVDLQKIEEELKTKIEEAGAENKLLRENNEAVEKKLLQSPVPLSGQYQGSFGGQILSLTFEGKLSIIKSNIGEEGGIPLGPWGGNGGSHWAYKVDAAPILQITLGYGSIINSILITSKSRDGNVIGCSDRFGGPGGEYTATMEEELKTQIKGVEAENEALREKNEALREKNGAMEKQVGDLQKMEEELNIEIKELKTKIKELKIDIKEVEAKNEVLRNRNEVADLQMIEEDLKTKIRGAGPENKVLIREKSEAIEITVELSKLLYMTLYCVVKVSKIIGEGGIPRGPWGGNVGAYWAYKSDIAPIMQITLKFGEVIDSIIIKSRSCDDNVIGKLPENWRSAEQLSSISLTYGRYNGERAIASLCFETNRDTYGPFGSVPDPDDPRVSIPIEDDVVLAGFHGRAGNFLNAIGTFVAPKVLSSSHKGKVTGEERWRRRGLFGRRPPGPLGTPGVPEKTYKADGPILQITLHLKKNDTGRVRSAIPYSISFQSENRDGVVIGSSEHFGIPEQHFGNPEQRVVKTVRIDTLVEQLRSISALGKEFASLTFHTNLKDYGPYGYRQDYLNDRNSWNYTEKDRVSLEMKGGIIAGFYGYEDRGGQLSGLGVFVVPKEDYVHIQDPDQRQVYLENLRLKEVGTDVLITAYEPILINGCSPLSESASSVGVGLAAPAAESGRMPMAEVFKLDGIFVLHKMITSSEFDGIFAIKHDAGTAAIMLNSCKLLVLLHDIVDWMLCATAAP</sequence>
<keyword evidence="5" id="KW-0732">Signal</keyword>
<dbReference type="PROSITE" id="PS51752">
    <property type="entry name" value="JACALIN_LECTIN"/>
    <property type="match status" value="1"/>
</dbReference>
<dbReference type="AlphaFoldDB" id="A0AAV6HW99"/>
<feature type="region of interest" description="Disordered" evidence="4">
    <location>
        <begin position="611"/>
        <end position="630"/>
    </location>
</feature>
<evidence type="ECO:0000256" key="4">
    <source>
        <dbReference type="SAM" id="MobiDB-lite"/>
    </source>
</evidence>
<name>A0AAV6HW99_9ERIC</name>
<feature type="domain" description="Jacalin-type lectin" evidence="6">
    <location>
        <begin position="456"/>
        <end position="590"/>
    </location>
</feature>
<comment type="similarity">
    <text evidence="1">Belongs to the jacalin lectin family.</text>
</comment>
<feature type="signal peptide" evidence="5">
    <location>
        <begin position="1"/>
        <end position="24"/>
    </location>
</feature>
<keyword evidence="3" id="KW-0175">Coiled coil</keyword>
<dbReference type="Gene3D" id="2.100.10.30">
    <property type="entry name" value="Jacalin-like lectin domain"/>
    <property type="match status" value="3"/>
</dbReference>
<evidence type="ECO:0000256" key="5">
    <source>
        <dbReference type="SAM" id="SignalP"/>
    </source>
</evidence>
<accession>A0AAV6HW99</accession>
<proteinExistence type="inferred from homology"/>
<keyword evidence="2" id="KW-0430">Lectin</keyword>